<dbReference type="Gene3D" id="3.90.1150.10">
    <property type="entry name" value="Aspartate Aminotransferase, domain 1"/>
    <property type="match status" value="1"/>
</dbReference>
<evidence type="ECO:0000256" key="5">
    <source>
        <dbReference type="SAM" id="SignalP"/>
    </source>
</evidence>
<evidence type="ECO:0000313" key="7">
    <source>
        <dbReference type="EMBL" id="KFZ36450.1"/>
    </source>
</evidence>
<dbReference type="EMBL" id="JPEO01000018">
    <property type="protein sequence ID" value="KFZ36450.1"/>
    <property type="molecule type" value="Genomic_DNA"/>
</dbReference>
<sequence length="390" mass="42118">MATSDAPNIQRRQLLKLSGVLAGGAALTGLSSAAVAKSSEGTASFKTPTPENPIRICWNENPLGMSPKAQAVARETVAQGNRYPFTSTGELQNLIAADYGVPADHVLLTAGATEGIRAAIEALAAPDVQLVLPALTFDAAEENAKVNGITKITKVPMLKDWGIDLPAMKKAVADYDGPSVVYFVNPNNPTGAICKADDVEAWIKSKPAKTIFLMDEAYAEFADDKNFRSCAPLLKEGAENIVLLKTFSKLFAMAGMRVGWVVSTPEMVGKLREKTASNALNFPAVKAAIASWKDKEFIKLSRASNKTSREILLQALHALKFDYVPSNTNFIFHKVSVPLAEYQKHMKDAGILVGRAFPPADEYCRVSLGTPEEMTYVAKTMLELRKKGLV</sequence>
<feature type="signal peptide" evidence="5">
    <location>
        <begin position="1"/>
        <end position="36"/>
    </location>
</feature>
<protein>
    <submittedName>
        <fullName evidence="7">Aspartate aminotransferase</fullName>
    </submittedName>
</protein>
<reference evidence="7 8" key="1">
    <citation type="submission" date="2014-06" db="EMBL/GenBank/DDBJ databases">
        <title>Shewanella sp. YQH10.</title>
        <authorList>
            <person name="Liu Y."/>
            <person name="Zeng R."/>
        </authorList>
    </citation>
    <scope>NUCLEOTIDE SEQUENCE [LARGE SCALE GENOMIC DNA]</scope>
    <source>
        <strain evidence="7 8">YQH10</strain>
    </source>
</reference>
<dbReference type="PANTHER" id="PTHR43643:SF3">
    <property type="entry name" value="HISTIDINOL-PHOSPHATE AMINOTRANSFERASE"/>
    <property type="match status" value="1"/>
</dbReference>
<keyword evidence="4" id="KW-0663">Pyridoxal phosphate</keyword>
<proteinExistence type="inferred from homology"/>
<dbReference type="Gene3D" id="3.40.640.10">
    <property type="entry name" value="Type I PLP-dependent aspartate aminotransferase-like (Major domain)"/>
    <property type="match status" value="1"/>
</dbReference>
<evidence type="ECO:0000256" key="4">
    <source>
        <dbReference type="ARBA" id="ARBA00022898"/>
    </source>
</evidence>
<accession>A0A094J971</accession>
<keyword evidence="8" id="KW-1185">Reference proteome</keyword>
<evidence type="ECO:0000256" key="3">
    <source>
        <dbReference type="ARBA" id="ARBA00022679"/>
    </source>
</evidence>
<dbReference type="eggNOG" id="COG0079">
    <property type="taxonomic scope" value="Bacteria"/>
</dbReference>
<gene>
    <name evidence="7" type="ORF">HR45_16675</name>
</gene>
<dbReference type="GO" id="GO:0030170">
    <property type="term" value="F:pyridoxal phosphate binding"/>
    <property type="evidence" value="ECO:0007669"/>
    <property type="project" value="InterPro"/>
</dbReference>
<dbReference type="InterPro" id="IPR006311">
    <property type="entry name" value="TAT_signal"/>
</dbReference>
<dbReference type="InterPro" id="IPR004839">
    <property type="entry name" value="Aminotransferase_I/II_large"/>
</dbReference>
<evidence type="ECO:0000259" key="6">
    <source>
        <dbReference type="Pfam" id="PF00155"/>
    </source>
</evidence>
<dbReference type="CDD" id="cd00609">
    <property type="entry name" value="AAT_like"/>
    <property type="match status" value="1"/>
</dbReference>
<dbReference type="RefSeq" id="WP_037445090.1">
    <property type="nucleotide sequence ID" value="NZ_JPEO01000018.1"/>
</dbReference>
<dbReference type="PANTHER" id="PTHR43643">
    <property type="entry name" value="HISTIDINOL-PHOSPHATE AMINOTRANSFERASE 2"/>
    <property type="match status" value="1"/>
</dbReference>
<dbReference type="PROSITE" id="PS51318">
    <property type="entry name" value="TAT"/>
    <property type="match status" value="1"/>
</dbReference>
<evidence type="ECO:0000256" key="1">
    <source>
        <dbReference type="ARBA" id="ARBA00007970"/>
    </source>
</evidence>
<dbReference type="InterPro" id="IPR015424">
    <property type="entry name" value="PyrdxlP-dep_Trfase"/>
</dbReference>
<dbReference type="InterPro" id="IPR015422">
    <property type="entry name" value="PyrdxlP-dep_Trfase_small"/>
</dbReference>
<dbReference type="Proteomes" id="UP000029264">
    <property type="component" value="Unassembled WGS sequence"/>
</dbReference>
<dbReference type="Pfam" id="PF00155">
    <property type="entry name" value="Aminotran_1_2"/>
    <property type="match status" value="1"/>
</dbReference>
<keyword evidence="2 7" id="KW-0032">Aminotransferase</keyword>
<comment type="similarity">
    <text evidence="1">Belongs to the class-II pyridoxal-phosphate-dependent aminotransferase family. Histidinol-phosphate aminotransferase subfamily.</text>
</comment>
<dbReference type="InterPro" id="IPR050106">
    <property type="entry name" value="HistidinolP_aminotransfase"/>
</dbReference>
<evidence type="ECO:0000256" key="2">
    <source>
        <dbReference type="ARBA" id="ARBA00022576"/>
    </source>
</evidence>
<organism evidence="7 8">
    <name type="scientific">Shewanella mangrovi</name>
    <dbReference type="NCBI Taxonomy" id="1515746"/>
    <lineage>
        <taxon>Bacteria</taxon>
        <taxon>Pseudomonadati</taxon>
        <taxon>Pseudomonadota</taxon>
        <taxon>Gammaproteobacteria</taxon>
        <taxon>Alteromonadales</taxon>
        <taxon>Shewanellaceae</taxon>
        <taxon>Shewanella</taxon>
    </lineage>
</organism>
<keyword evidence="3 7" id="KW-0808">Transferase</keyword>
<comment type="caution">
    <text evidence="7">The sequence shown here is derived from an EMBL/GenBank/DDBJ whole genome shotgun (WGS) entry which is preliminary data.</text>
</comment>
<feature type="chain" id="PRO_5001905759" evidence="5">
    <location>
        <begin position="37"/>
        <end position="390"/>
    </location>
</feature>
<dbReference type="STRING" id="1515746.HR45_16675"/>
<dbReference type="AlphaFoldDB" id="A0A094J971"/>
<name>A0A094J971_9GAMM</name>
<evidence type="ECO:0000313" key="8">
    <source>
        <dbReference type="Proteomes" id="UP000029264"/>
    </source>
</evidence>
<dbReference type="GO" id="GO:0008483">
    <property type="term" value="F:transaminase activity"/>
    <property type="evidence" value="ECO:0007669"/>
    <property type="project" value="UniProtKB-KW"/>
</dbReference>
<feature type="domain" description="Aminotransferase class I/classII large" evidence="6">
    <location>
        <begin position="54"/>
        <end position="379"/>
    </location>
</feature>
<dbReference type="InterPro" id="IPR015421">
    <property type="entry name" value="PyrdxlP-dep_Trfase_major"/>
</dbReference>
<keyword evidence="5" id="KW-0732">Signal</keyword>
<dbReference type="SUPFAM" id="SSF53383">
    <property type="entry name" value="PLP-dependent transferases"/>
    <property type="match status" value="1"/>
</dbReference>